<gene>
    <name evidence="9" type="ORF">GCN75_01210</name>
</gene>
<organism evidence="9 10">
    <name type="scientific">Janthinobacterium violaceinigrum</name>
    <dbReference type="NCBI Taxonomy" id="2654252"/>
    <lineage>
        <taxon>Bacteria</taxon>
        <taxon>Pseudomonadati</taxon>
        <taxon>Pseudomonadota</taxon>
        <taxon>Betaproteobacteria</taxon>
        <taxon>Burkholderiales</taxon>
        <taxon>Oxalobacteraceae</taxon>
        <taxon>Janthinobacterium</taxon>
    </lineage>
</organism>
<dbReference type="Proteomes" id="UP000468717">
    <property type="component" value="Unassembled WGS sequence"/>
</dbReference>
<dbReference type="GO" id="GO:0009055">
    <property type="term" value="F:electron transfer activity"/>
    <property type="evidence" value="ECO:0007669"/>
    <property type="project" value="InterPro"/>
</dbReference>
<evidence type="ECO:0000256" key="5">
    <source>
        <dbReference type="ARBA" id="ARBA00023004"/>
    </source>
</evidence>
<evidence type="ECO:0000256" key="1">
    <source>
        <dbReference type="ARBA" id="ARBA00022448"/>
    </source>
</evidence>
<dbReference type="GO" id="GO:0046872">
    <property type="term" value="F:metal ion binding"/>
    <property type="evidence" value="ECO:0007669"/>
    <property type="project" value="UniProtKB-KW"/>
</dbReference>
<keyword evidence="3 6" id="KW-0479">Metal-binding</keyword>
<evidence type="ECO:0000256" key="6">
    <source>
        <dbReference type="PROSITE-ProRule" id="PRU00433"/>
    </source>
</evidence>
<keyword evidence="2 6" id="KW-0349">Heme</keyword>
<sequence>MPYPYFIPGLAAAMLMVSSGAATAGGDAMRGQVLYKTMCMSCHSIDYNGVGPAHKGVFGRKAGTAADYNYSPAVKSSAIVWNGKTLDQWLSNPEKLIPGQKMGYMVPSAQDRADLIAYLQKETGRAGPPPAAAK</sequence>
<evidence type="ECO:0000313" key="10">
    <source>
        <dbReference type="Proteomes" id="UP000468717"/>
    </source>
</evidence>
<reference evidence="9 10" key="1">
    <citation type="submission" date="2019-10" db="EMBL/GenBank/DDBJ databases">
        <title>Three novel species isolated from a subtropical stream in China.</title>
        <authorList>
            <person name="Lu H."/>
        </authorList>
    </citation>
    <scope>NUCLEOTIDE SEQUENCE [LARGE SCALE GENOMIC DNA]</scope>
    <source>
        <strain evidence="9 10">FT13W</strain>
    </source>
</reference>
<feature type="signal peptide" evidence="7">
    <location>
        <begin position="1"/>
        <end position="24"/>
    </location>
</feature>
<keyword evidence="7" id="KW-0732">Signal</keyword>
<dbReference type="InterPro" id="IPR009056">
    <property type="entry name" value="Cyt_c-like_dom"/>
</dbReference>
<protein>
    <submittedName>
        <fullName evidence="9">C-type cytochrome</fullName>
    </submittedName>
</protein>
<dbReference type="GO" id="GO:0020037">
    <property type="term" value="F:heme binding"/>
    <property type="evidence" value="ECO:0007669"/>
    <property type="project" value="InterPro"/>
</dbReference>
<accession>A0A6I1IRL9</accession>
<dbReference type="PROSITE" id="PS51007">
    <property type="entry name" value="CYTC"/>
    <property type="match status" value="1"/>
</dbReference>
<dbReference type="RefSeq" id="WP_152280976.1">
    <property type="nucleotide sequence ID" value="NZ_WFLI01000001.1"/>
</dbReference>
<proteinExistence type="predicted"/>
<feature type="chain" id="PRO_5026125907" evidence="7">
    <location>
        <begin position="25"/>
        <end position="134"/>
    </location>
</feature>
<feature type="domain" description="Cytochrome c" evidence="8">
    <location>
        <begin position="26"/>
        <end position="123"/>
    </location>
</feature>
<evidence type="ECO:0000313" key="9">
    <source>
        <dbReference type="EMBL" id="KAB8066911.1"/>
    </source>
</evidence>
<dbReference type="PRINTS" id="PR00604">
    <property type="entry name" value="CYTCHRMECIAB"/>
</dbReference>
<evidence type="ECO:0000259" key="8">
    <source>
        <dbReference type="PROSITE" id="PS51007"/>
    </source>
</evidence>
<dbReference type="Pfam" id="PF00034">
    <property type="entry name" value="Cytochrom_C"/>
    <property type="match status" value="1"/>
</dbReference>
<dbReference type="PANTHER" id="PTHR11961">
    <property type="entry name" value="CYTOCHROME C"/>
    <property type="match status" value="1"/>
</dbReference>
<dbReference type="InterPro" id="IPR002327">
    <property type="entry name" value="Cyt_c_1A/1B"/>
</dbReference>
<keyword evidence="5 6" id="KW-0408">Iron</keyword>
<keyword evidence="4" id="KW-0249">Electron transport</keyword>
<keyword evidence="10" id="KW-1185">Reference proteome</keyword>
<comment type="caution">
    <text evidence="9">The sequence shown here is derived from an EMBL/GenBank/DDBJ whole genome shotgun (WGS) entry which is preliminary data.</text>
</comment>
<evidence type="ECO:0000256" key="7">
    <source>
        <dbReference type="SAM" id="SignalP"/>
    </source>
</evidence>
<dbReference type="InterPro" id="IPR036909">
    <property type="entry name" value="Cyt_c-like_dom_sf"/>
</dbReference>
<dbReference type="Gene3D" id="1.10.760.10">
    <property type="entry name" value="Cytochrome c-like domain"/>
    <property type="match status" value="1"/>
</dbReference>
<name>A0A6I1IRL9_9BURK</name>
<dbReference type="SUPFAM" id="SSF46626">
    <property type="entry name" value="Cytochrome c"/>
    <property type="match status" value="1"/>
</dbReference>
<evidence type="ECO:0000256" key="2">
    <source>
        <dbReference type="ARBA" id="ARBA00022617"/>
    </source>
</evidence>
<evidence type="ECO:0000256" key="4">
    <source>
        <dbReference type="ARBA" id="ARBA00022982"/>
    </source>
</evidence>
<dbReference type="EMBL" id="WFLI01000001">
    <property type="protein sequence ID" value="KAB8066911.1"/>
    <property type="molecule type" value="Genomic_DNA"/>
</dbReference>
<evidence type="ECO:0000256" key="3">
    <source>
        <dbReference type="ARBA" id="ARBA00022723"/>
    </source>
</evidence>
<dbReference type="AlphaFoldDB" id="A0A6I1IRL9"/>
<keyword evidence="1" id="KW-0813">Transport</keyword>